<protein>
    <recommendedName>
        <fullName evidence="4">Type VII secretion system-associated protein</fullName>
    </recommendedName>
</protein>
<dbReference type="HOGENOM" id="CLU_1676859_0_0_11"/>
<feature type="coiled-coil region" evidence="1">
    <location>
        <begin position="105"/>
        <end position="132"/>
    </location>
</feature>
<reference evidence="3" key="1">
    <citation type="journal article" date="2008" name="J. Bacteriol.">
        <title>Genome sequence of the streptomycin-producing microorganism Streptomyces griseus IFO 13350.</title>
        <authorList>
            <person name="Ohnishi Y."/>
            <person name="Ishikawa J."/>
            <person name="Hara H."/>
            <person name="Suzuki H."/>
            <person name="Ikenoya M."/>
            <person name="Ikeda H."/>
            <person name="Yamashita A."/>
            <person name="Hattori M."/>
            <person name="Horinouchi S."/>
        </authorList>
    </citation>
    <scope>NUCLEOTIDE SEQUENCE [LARGE SCALE GENOMIC DNA]</scope>
    <source>
        <strain evidence="3">JCM 4626 / NBRC 13350</strain>
    </source>
</reference>
<dbReference type="PATRIC" id="fig|455632.4.peg.6512"/>
<evidence type="ECO:0000313" key="3">
    <source>
        <dbReference type="Proteomes" id="UP000001685"/>
    </source>
</evidence>
<keyword evidence="1" id="KW-0175">Coiled coil</keyword>
<name>B1W5M7_STRGG</name>
<dbReference type="Proteomes" id="UP000001685">
    <property type="component" value="Chromosome"/>
</dbReference>
<accession>B1W5M7</accession>
<dbReference type="eggNOG" id="ENOG5031WT0">
    <property type="taxonomic scope" value="Bacteria"/>
</dbReference>
<dbReference type="NCBIfam" id="NF033533">
    <property type="entry name" value="lone7_assoc_B"/>
    <property type="match status" value="1"/>
</dbReference>
<evidence type="ECO:0000313" key="2">
    <source>
        <dbReference type="EMBL" id="BAG23184.1"/>
    </source>
</evidence>
<evidence type="ECO:0000256" key="1">
    <source>
        <dbReference type="SAM" id="Coils"/>
    </source>
</evidence>
<proteinExistence type="predicted"/>
<dbReference type="RefSeq" id="WP_003970671.1">
    <property type="nucleotide sequence ID" value="NC_010572.1"/>
</dbReference>
<evidence type="ECO:0008006" key="4">
    <source>
        <dbReference type="Google" id="ProtNLM"/>
    </source>
</evidence>
<organism evidence="2 3">
    <name type="scientific">Streptomyces griseus subsp. griseus (strain JCM 4626 / CBS 651.72 / NBRC 13350 / KCC S-0626 / ISP 5235)</name>
    <dbReference type="NCBI Taxonomy" id="455632"/>
    <lineage>
        <taxon>Bacteria</taxon>
        <taxon>Bacillati</taxon>
        <taxon>Actinomycetota</taxon>
        <taxon>Actinomycetes</taxon>
        <taxon>Kitasatosporales</taxon>
        <taxon>Streptomycetaceae</taxon>
        <taxon>Streptomyces</taxon>
    </lineage>
</organism>
<sequence length="158" mass="17541">MAGEKADVKHFDLKQMENFRDNEVHPVYVKAKQHREDGSGEEGEAHIRPLGQLIKGYTTADNLDQGQQMLRLGFMNTEKLVSGPTLIESVTTAATALDKLLGDQMDLFKELKEALTDTIEEAEKTKNKNLDAIDAQTLLQTFEEVDTLTSGSTGTEEK</sequence>
<dbReference type="EMBL" id="AP009493">
    <property type="protein sequence ID" value="BAG23184.1"/>
    <property type="molecule type" value="Genomic_DNA"/>
</dbReference>
<gene>
    <name evidence="2" type="ordered locus">SGR_6355</name>
</gene>
<dbReference type="AlphaFoldDB" id="B1W5M7"/>
<dbReference type="InterPro" id="IPR049801">
    <property type="entry name" value="T7SS_assoc-like"/>
</dbReference>
<dbReference type="KEGG" id="sgr:SGR_6355"/>